<keyword evidence="8" id="KW-0418">Kinase</keyword>
<evidence type="ECO:0000313" key="15">
    <source>
        <dbReference type="EMBL" id="MBC8335561.1"/>
    </source>
</evidence>
<dbReference type="Pfam" id="PF17202">
    <property type="entry name" value="sCache_3_3"/>
    <property type="match status" value="1"/>
</dbReference>
<feature type="transmembrane region" description="Helical" evidence="12">
    <location>
        <begin position="26"/>
        <end position="48"/>
    </location>
</feature>
<dbReference type="Gene3D" id="3.30.565.10">
    <property type="entry name" value="Histidine kinase-like ATPase, C-terminal domain"/>
    <property type="match status" value="1"/>
</dbReference>
<dbReference type="PANTHER" id="PTHR43065:SF42">
    <property type="entry name" value="TWO-COMPONENT SENSOR PPRA"/>
    <property type="match status" value="1"/>
</dbReference>
<keyword evidence="11 12" id="KW-0472">Membrane</keyword>
<evidence type="ECO:0000256" key="11">
    <source>
        <dbReference type="ARBA" id="ARBA00023136"/>
    </source>
</evidence>
<dbReference type="InterPro" id="IPR004358">
    <property type="entry name" value="Sig_transdc_His_kin-like_C"/>
</dbReference>
<keyword evidence="4" id="KW-1003">Cell membrane</keyword>
<dbReference type="GO" id="GO:0005886">
    <property type="term" value="C:plasma membrane"/>
    <property type="evidence" value="ECO:0007669"/>
    <property type="project" value="UniProtKB-SubCell"/>
</dbReference>
<evidence type="ECO:0000256" key="2">
    <source>
        <dbReference type="ARBA" id="ARBA00004651"/>
    </source>
</evidence>
<dbReference type="SUPFAM" id="SSF55874">
    <property type="entry name" value="ATPase domain of HSP90 chaperone/DNA topoisomerase II/histidine kinase"/>
    <property type="match status" value="1"/>
</dbReference>
<evidence type="ECO:0000256" key="9">
    <source>
        <dbReference type="ARBA" id="ARBA00022989"/>
    </source>
</evidence>
<dbReference type="Gene3D" id="6.10.340.10">
    <property type="match status" value="1"/>
</dbReference>
<gene>
    <name evidence="15" type="ORF">H8E29_09865</name>
</gene>
<evidence type="ECO:0000259" key="14">
    <source>
        <dbReference type="PROSITE" id="PS50885"/>
    </source>
</evidence>
<evidence type="ECO:0000256" key="6">
    <source>
        <dbReference type="ARBA" id="ARBA00022679"/>
    </source>
</evidence>
<dbReference type="SMART" id="SM00388">
    <property type="entry name" value="HisKA"/>
    <property type="match status" value="1"/>
</dbReference>
<comment type="subcellular location">
    <subcellularLocation>
        <location evidence="2">Cell membrane</location>
        <topology evidence="2">Multi-pass membrane protein</topology>
    </subcellularLocation>
</comment>
<keyword evidence="6" id="KW-0808">Transferase</keyword>
<proteinExistence type="predicted"/>
<dbReference type="AlphaFoldDB" id="A0A8J6TET2"/>
<dbReference type="CDD" id="cd06225">
    <property type="entry name" value="HAMP"/>
    <property type="match status" value="1"/>
</dbReference>
<dbReference type="Pfam" id="PF02518">
    <property type="entry name" value="HATPase_c"/>
    <property type="match status" value="1"/>
</dbReference>
<reference evidence="15 16" key="1">
    <citation type="submission" date="2020-08" db="EMBL/GenBank/DDBJ databases">
        <title>Bridging the membrane lipid divide: bacteria of the FCB group superphylum have the potential to synthesize archaeal ether lipids.</title>
        <authorList>
            <person name="Villanueva L."/>
            <person name="Von Meijenfeldt F.A.B."/>
            <person name="Westbye A.B."/>
            <person name="Yadav S."/>
            <person name="Hopmans E.C."/>
            <person name="Dutilh B.E."/>
            <person name="Sinninghe Damste J.S."/>
        </authorList>
    </citation>
    <scope>NUCLEOTIDE SEQUENCE [LARGE SCALE GENOMIC DNA]</scope>
    <source>
        <strain evidence="15">NIOZ-UU36</strain>
    </source>
</reference>
<dbReference type="InterPro" id="IPR003661">
    <property type="entry name" value="HisK_dim/P_dom"/>
</dbReference>
<dbReference type="SMART" id="SM00387">
    <property type="entry name" value="HATPase_c"/>
    <property type="match status" value="1"/>
</dbReference>
<dbReference type="Proteomes" id="UP000614469">
    <property type="component" value="Unassembled WGS sequence"/>
</dbReference>
<evidence type="ECO:0000256" key="5">
    <source>
        <dbReference type="ARBA" id="ARBA00022553"/>
    </source>
</evidence>
<protein>
    <recommendedName>
        <fullName evidence="3">histidine kinase</fullName>
        <ecNumber evidence="3">2.7.13.3</ecNumber>
    </recommendedName>
</protein>
<dbReference type="PROSITE" id="PS50885">
    <property type="entry name" value="HAMP"/>
    <property type="match status" value="1"/>
</dbReference>
<dbReference type="InterPro" id="IPR036097">
    <property type="entry name" value="HisK_dim/P_sf"/>
</dbReference>
<dbReference type="InterPro" id="IPR033463">
    <property type="entry name" value="sCache_3"/>
</dbReference>
<dbReference type="SUPFAM" id="SSF103190">
    <property type="entry name" value="Sensory domain-like"/>
    <property type="match status" value="1"/>
</dbReference>
<dbReference type="InterPro" id="IPR003660">
    <property type="entry name" value="HAMP_dom"/>
</dbReference>
<organism evidence="15 16">
    <name type="scientific">Candidatus Desulfolinea nitratireducens</name>
    <dbReference type="NCBI Taxonomy" id="2841698"/>
    <lineage>
        <taxon>Bacteria</taxon>
        <taxon>Bacillati</taxon>
        <taxon>Chloroflexota</taxon>
        <taxon>Anaerolineae</taxon>
        <taxon>Anaerolineales</taxon>
        <taxon>Anaerolineales incertae sedis</taxon>
        <taxon>Candidatus Desulfolinea</taxon>
    </lineage>
</organism>
<dbReference type="SMART" id="SM00304">
    <property type="entry name" value="HAMP"/>
    <property type="match status" value="1"/>
</dbReference>
<keyword evidence="7 12" id="KW-0812">Transmembrane</keyword>
<evidence type="ECO:0000256" key="10">
    <source>
        <dbReference type="ARBA" id="ARBA00023012"/>
    </source>
</evidence>
<dbReference type="InterPro" id="IPR005467">
    <property type="entry name" value="His_kinase_dom"/>
</dbReference>
<feature type="domain" description="Histidine kinase" evidence="13">
    <location>
        <begin position="447"/>
        <end position="659"/>
    </location>
</feature>
<keyword evidence="10" id="KW-0902">Two-component regulatory system</keyword>
<feature type="domain" description="HAMP" evidence="14">
    <location>
        <begin position="370"/>
        <end position="422"/>
    </location>
</feature>
<evidence type="ECO:0000256" key="8">
    <source>
        <dbReference type="ARBA" id="ARBA00022777"/>
    </source>
</evidence>
<keyword evidence="5" id="KW-0597">Phosphoprotein</keyword>
<dbReference type="SUPFAM" id="SSF47384">
    <property type="entry name" value="Homodimeric domain of signal transducing histidine kinase"/>
    <property type="match status" value="1"/>
</dbReference>
<evidence type="ECO:0000256" key="3">
    <source>
        <dbReference type="ARBA" id="ARBA00012438"/>
    </source>
</evidence>
<dbReference type="Pfam" id="PF00512">
    <property type="entry name" value="HisKA"/>
    <property type="match status" value="1"/>
</dbReference>
<dbReference type="InterPro" id="IPR029151">
    <property type="entry name" value="Sensor-like_sf"/>
</dbReference>
<dbReference type="PRINTS" id="PR00344">
    <property type="entry name" value="BCTRLSENSOR"/>
</dbReference>
<dbReference type="Gene3D" id="1.10.287.130">
    <property type="match status" value="1"/>
</dbReference>
<dbReference type="GO" id="GO:0000155">
    <property type="term" value="F:phosphorelay sensor kinase activity"/>
    <property type="evidence" value="ECO:0007669"/>
    <property type="project" value="InterPro"/>
</dbReference>
<dbReference type="SUPFAM" id="SSF158472">
    <property type="entry name" value="HAMP domain-like"/>
    <property type="match status" value="1"/>
</dbReference>
<evidence type="ECO:0000259" key="13">
    <source>
        <dbReference type="PROSITE" id="PS50109"/>
    </source>
</evidence>
<dbReference type="InterPro" id="IPR003594">
    <property type="entry name" value="HATPase_dom"/>
</dbReference>
<comment type="caution">
    <text evidence="15">The sequence shown here is derived from an EMBL/GenBank/DDBJ whole genome shotgun (WGS) entry which is preliminary data.</text>
</comment>
<dbReference type="EC" id="2.7.13.3" evidence="3"/>
<dbReference type="CDD" id="cd00082">
    <property type="entry name" value="HisKA"/>
    <property type="match status" value="1"/>
</dbReference>
<dbReference type="Pfam" id="PF00672">
    <property type="entry name" value="HAMP"/>
    <property type="match status" value="1"/>
</dbReference>
<evidence type="ECO:0000313" key="16">
    <source>
        <dbReference type="Proteomes" id="UP000614469"/>
    </source>
</evidence>
<sequence>MTNKSETSLRWPKSAFPWLRSISLSIAAKLMWSFLLIIAIISTIFMFVGNRLIGDRLVVEAQEKVRNDLNTAREIYLENLNHINDAVRYTADRSFLRNALQFGNIEEATDELVRVKEEAGLDVLAVTDQYGYVVLRTDSNSSLGDNQGTDELVRTALYRKTPQAATIIVSADELYLESPALAEAAYFKFIDTPLAREREEVEERSGMMLKAAAPIFDDQNRLIGTVYGGVLLSRNYSIVDKIKQTVYQDVIYEGQDIGTSTIFLEDLRISTNVKNKDGSRAIGTRVSEEVYNQVVIQGEPWIARAFVVNSWYIAAYEPIKDINNRIIGILYVGILEQKYTDTQRQTLITFTGITLAGGTAALILSYFIAQRILVPINKLVDASQEVAMGNLDFEVKVSSNDELQSLANSFNIMNKALKRRDEQFKDFATQRIMESERLALVGQLSANIAHELNNPLQGIITFANLLLEDHKYDGTSIVFPLEKIVGQANRCRDIIRGLLDFSRQRKPDKTLCSINEVLHECASLVEHQALFHNIEVIKLFQNSLPLAVIDAAQIERVFINMIINAAEAMEGSGYLNISTRYSKRKDAVEIAFSDSGSGISEENLKKIFDPFFTTKDVGHGTGLGLAISYGIVKGHGGSISAQSELGRGTTFIVTLPTKATENNGEESKHA</sequence>
<dbReference type="PROSITE" id="PS50109">
    <property type="entry name" value="HIS_KIN"/>
    <property type="match status" value="1"/>
</dbReference>
<accession>A0A8J6TET2</accession>
<evidence type="ECO:0000256" key="12">
    <source>
        <dbReference type="SAM" id="Phobius"/>
    </source>
</evidence>
<dbReference type="InterPro" id="IPR036890">
    <property type="entry name" value="HATPase_C_sf"/>
</dbReference>
<evidence type="ECO:0000256" key="7">
    <source>
        <dbReference type="ARBA" id="ARBA00022692"/>
    </source>
</evidence>
<dbReference type="PANTHER" id="PTHR43065">
    <property type="entry name" value="SENSOR HISTIDINE KINASE"/>
    <property type="match status" value="1"/>
</dbReference>
<keyword evidence="9 12" id="KW-1133">Transmembrane helix</keyword>
<feature type="transmembrane region" description="Helical" evidence="12">
    <location>
        <begin position="347"/>
        <end position="369"/>
    </location>
</feature>
<name>A0A8J6TET2_9CHLR</name>
<evidence type="ECO:0000256" key="4">
    <source>
        <dbReference type="ARBA" id="ARBA00022475"/>
    </source>
</evidence>
<dbReference type="EMBL" id="JACNJN010000113">
    <property type="protein sequence ID" value="MBC8335561.1"/>
    <property type="molecule type" value="Genomic_DNA"/>
</dbReference>
<evidence type="ECO:0000256" key="1">
    <source>
        <dbReference type="ARBA" id="ARBA00000085"/>
    </source>
</evidence>
<comment type="catalytic activity">
    <reaction evidence="1">
        <text>ATP + protein L-histidine = ADP + protein N-phospho-L-histidine.</text>
        <dbReference type="EC" id="2.7.13.3"/>
    </reaction>
</comment>